<dbReference type="Pfam" id="PF16300">
    <property type="entry name" value="WD40_4"/>
    <property type="match status" value="1"/>
</dbReference>
<dbReference type="AlphaFoldDB" id="X6MXD0"/>
<comment type="caution">
    <text evidence="2">The sequence shown here is derived from an EMBL/GenBank/DDBJ whole genome shotgun (WGS) entry which is preliminary data.</text>
</comment>
<feature type="compositionally biased region" description="Acidic residues" evidence="1">
    <location>
        <begin position="256"/>
        <end position="271"/>
    </location>
</feature>
<dbReference type="InterPro" id="IPR015505">
    <property type="entry name" value="Coronin"/>
</dbReference>
<proteinExistence type="predicted"/>
<dbReference type="PANTHER" id="PTHR10856">
    <property type="entry name" value="CORONIN"/>
    <property type="match status" value="1"/>
</dbReference>
<dbReference type="SMART" id="SM01167">
    <property type="entry name" value="DUF1900"/>
    <property type="match status" value="1"/>
</dbReference>
<reference evidence="2 3" key="1">
    <citation type="journal article" date="2013" name="Curr. Biol.">
        <title>The Genome of the Foraminiferan Reticulomyxa filosa.</title>
        <authorList>
            <person name="Glockner G."/>
            <person name="Hulsmann N."/>
            <person name="Schleicher M."/>
            <person name="Noegel A.A."/>
            <person name="Eichinger L."/>
            <person name="Gallinger C."/>
            <person name="Pawlowski J."/>
            <person name="Sierra R."/>
            <person name="Euteneuer U."/>
            <person name="Pillet L."/>
            <person name="Moustafa A."/>
            <person name="Platzer M."/>
            <person name="Groth M."/>
            <person name="Szafranski K."/>
            <person name="Schliwa M."/>
        </authorList>
    </citation>
    <scope>NUCLEOTIDE SEQUENCE [LARGE SCALE GENOMIC DNA]</scope>
</reference>
<evidence type="ECO:0000313" key="3">
    <source>
        <dbReference type="Proteomes" id="UP000023152"/>
    </source>
</evidence>
<evidence type="ECO:0000256" key="1">
    <source>
        <dbReference type="SAM" id="MobiDB-lite"/>
    </source>
</evidence>
<keyword evidence="3" id="KW-1185">Reference proteome</keyword>
<dbReference type="PANTHER" id="PTHR10856:SF0">
    <property type="entry name" value="CORONIN"/>
    <property type="match status" value="1"/>
</dbReference>
<feature type="non-terminal residue" evidence="2">
    <location>
        <position position="1"/>
    </location>
</feature>
<dbReference type="GO" id="GO:0051015">
    <property type="term" value="F:actin filament binding"/>
    <property type="evidence" value="ECO:0007669"/>
    <property type="project" value="TreeGrafter"/>
</dbReference>
<accession>X6MXD0</accession>
<dbReference type="Gene3D" id="2.130.10.10">
    <property type="entry name" value="YVTN repeat-like/Quinoprotein amine dehydrogenase"/>
    <property type="match status" value="1"/>
</dbReference>
<name>X6MXD0_RETFI</name>
<feature type="region of interest" description="Disordered" evidence="1">
    <location>
        <begin position="241"/>
        <end position="290"/>
    </location>
</feature>
<dbReference type="OrthoDB" id="1850764at2759"/>
<feature type="compositionally biased region" description="Polar residues" evidence="1">
    <location>
        <begin position="189"/>
        <end position="204"/>
    </location>
</feature>
<organism evidence="2 3">
    <name type="scientific">Reticulomyxa filosa</name>
    <dbReference type="NCBI Taxonomy" id="46433"/>
    <lineage>
        <taxon>Eukaryota</taxon>
        <taxon>Sar</taxon>
        <taxon>Rhizaria</taxon>
        <taxon>Retaria</taxon>
        <taxon>Foraminifera</taxon>
        <taxon>Monothalamids</taxon>
        <taxon>Reticulomyxidae</taxon>
        <taxon>Reticulomyxa</taxon>
    </lineage>
</organism>
<sequence>DNVVNVCVVVTVENNSKMFWIQKFGWIGATGFSKSAKRQLKLYDLRKLNDPVLANEVDQAAGVLLPHWDNDNGILYLVGKGEGNINYFELENDEKILYTLSVYRSNIPQKGGGWVPKKTMDVWKCEVARFLKLTQNAVIPISFFVPRKAGADVFQKDIFPDAYAHTPSLSAEEWTSGQNKDPGLVSMDPKNSSSKQTSTAQFSKKANIGDLASENEKLRNDNAKLVGENRELRGRIRELEKQLGITSQESTKEDDIPQEQEEEHSVEEVQTEEPTNQEETSQAEQDEEKE</sequence>
<dbReference type="Proteomes" id="UP000023152">
    <property type="component" value="Unassembled WGS sequence"/>
</dbReference>
<protein>
    <submittedName>
        <fullName evidence="2">Uncharacterized protein</fullName>
    </submittedName>
</protein>
<dbReference type="GO" id="GO:0007015">
    <property type="term" value="P:actin filament organization"/>
    <property type="evidence" value="ECO:0007669"/>
    <property type="project" value="TreeGrafter"/>
</dbReference>
<dbReference type="EMBL" id="ASPP01014872">
    <property type="protein sequence ID" value="ETO18464.1"/>
    <property type="molecule type" value="Genomic_DNA"/>
</dbReference>
<gene>
    <name evidence="2" type="ORF">RFI_18800</name>
</gene>
<evidence type="ECO:0000313" key="2">
    <source>
        <dbReference type="EMBL" id="ETO18464.1"/>
    </source>
</evidence>
<dbReference type="InterPro" id="IPR015943">
    <property type="entry name" value="WD40/YVTN_repeat-like_dom_sf"/>
</dbReference>
<feature type="region of interest" description="Disordered" evidence="1">
    <location>
        <begin position="173"/>
        <end position="208"/>
    </location>
</feature>